<dbReference type="CDD" id="cd00086">
    <property type="entry name" value="homeodomain"/>
    <property type="match status" value="1"/>
</dbReference>
<proteinExistence type="inferred from homology"/>
<dbReference type="Proteomes" id="UP001140206">
    <property type="component" value="Chromosome 3"/>
</dbReference>
<dbReference type="InterPro" id="IPR050224">
    <property type="entry name" value="TALE_homeobox"/>
</dbReference>
<gene>
    <name evidence="11" type="ORF">LUZ62_062452</name>
</gene>
<evidence type="ECO:0000256" key="7">
    <source>
        <dbReference type="ARBA" id="ARBA00023242"/>
    </source>
</evidence>
<keyword evidence="6" id="KW-0804">Transcription</keyword>
<dbReference type="PANTHER" id="PTHR11850">
    <property type="entry name" value="HOMEOBOX PROTEIN TRANSCRIPTION FACTORS"/>
    <property type="match status" value="1"/>
</dbReference>
<dbReference type="InterPro" id="IPR009057">
    <property type="entry name" value="Homeodomain-like_sf"/>
</dbReference>
<dbReference type="PROSITE" id="PS50071">
    <property type="entry name" value="HOMEOBOX_2"/>
    <property type="match status" value="1"/>
</dbReference>
<dbReference type="GO" id="GO:0005634">
    <property type="term" value="C:nucleus"/>
    <property type="evidence" value="ECO:0007669"/>
    <property type="project" value="UniProtKB-SubCell"/>
</dbReference>
<evidence type="ECO:0000313" key="12">
    <source>
        <dbReference type="Proteomes" id="UP001140206"/>
    </source>
</evidence>
<evidence type="ECO:0000256" key="1">
    <source>
        <dbReference type="ARBA" id="ARBA00004123"/>
    </source>
</evidence>
<keyword evidence="4 8" id="KW-0238">DNA-binding</keyword>
<feature type="domain" description="Homeobox" evidence="10">
    <location>
        <begin position="296"/>
        <end position="359"/>
    </location>
</feature>
<evidence type="ECO:0000313" key="11">
    <source>
        <dbReference type="EMBL" id="KAJ4778195.1"/>
    </source>
</evidence>
<organism evidence="11 12">
    <name type="scientific">Rhynchospora pubera</name>
    <dbReference type="NCBI Taxonomy" id="906938"/>
    <lineage>
        <taxon>Eukaryota</taxon>
        <taxon>Viridiplantae</taxon>
        <taxon>Streptophyta</taxon>
        <taxon>Embryophyta</taxon>
        <taxon>Tracheophyta</taxon>
        <taxon>Spermatophyta</taxon>
        <taxon>Magnoliopsida</taxon>
        <taxon>Liliopsida</taxon>
        <taxon>Poales</taxon>
        <taxon>Cyperaceae</taxon>
        <taxon>Cyperoideae</taxon>
        <taxon>Rhynchosporeae</taxon>
        <taxon>Rhynchospora</taxon>
    </lineage>
</organism>
<dbReference type="GO" id="GO:0006355">
    <property type="term" value="P:regulation of DNA-templated transcription"/>
    <property type="evidence" value="ECO:0007669"/>
    <property type="project" value="InterPro"/>
</dbReference>
<dbReference type="SMART" id="SM00574">
    <property type="entry name" value="POX"/>
    <property type="match status" value="1"/>
</dbReference>
<keyword evidence="7 8" id="KW-0539">Nucleus</keyword>
<evidence type="ECO:0000256" key="5">
    <source>
        <dbReference type="ARBA" id="ARBA00023155"/>
    </source>
</evidence>
<dbReference type="FunFam" id="1.10.10.60:FF:000117">
    <property type="entry name" value="BEL1-like homeodomain protein 9"/>
    <property type="match status" value="1"/>
</dbReference>
<sequence length="492" mass="54647">MNSSFGADCHVAQQTRRDKLRFDPDPHQPPPSMFGFPSGSGDLHMALYKPDPTTNFQSNLDLLPYNSSPQLYHDHELAQIIRPNQNQAPSLTLAPNNSHYAIGPGPGPLGPFTGYAAVLKGSRFLEPAQMLLEELCGAVKGGRGLCVNELGECVFGGSKEGNSGEGVSSSSLSTSTELSCGVDHSRVKVHRPEFQQKKAKLLYMQDEVCRRYKQYHQQMQMVVSSFESVPGLNYATPYTRLALKSIAKNFRRLKNIISSQIQQISQILGEEPTSSPSSSRAALLSHNRLPYMEHNHPVWRPQRGLPERAVSVLRAWLFDHFLHPYPTDADKHMLASQTGLSRNQVSNWFINARVRLWKPMVEEIHMLETKGKNGLGSDHNSTSNLPDSKISVPSRARQFSNQGLEDHQHANTSLDCGLLDQMWHVDKRSRVQDEAMEGNLISFGGFSGSEMDMGGFGGAVSLTLGLRHDGVQQPQHQQLRQFGGQMLHDFVG</sequence>
<dbReference type="Pfam" id="PF05920">
    <property type="entry name" value="Homeobox_KN"/>
    <property type="match status" value="1"/>
</dbReference>
<feature type="DNA-binding region" description="Homeobox" evidence="8">
    <location>
        <begin position="298"/>
        <end position="360"/>
    </location>
</feature>
<dbReference type="GO" id="GO:0003677">
    <property type="term" value="F:DNA binding"/>
    <property type="evidence" value="ECO:0007669"/>
    <property type="project" value="UniProtKB-UniRule"/>
</dbReference>
<keyword evidence="3" id="KW-0805">Transcription regulation</keyword>
<evidence type="ECO:0000256" key="2">
    <source>
        <dbReference type="ARBA" id="ARBA00006454"/>
    </source>
</evidence>
<dbReference type="EMBL" id="JAMFTS010000003">
    <property type="protein sequence ID" value="KAJ4778195.1"/>
    <property type="molecule type" value="Genomic_DNA"/>
</dbReference>
<evidence type="ECO:0000256" key="6">
    <source>
        <dbReference type="ARBA" id="ARBA00023163"/>
    </source>
</evidence>
<keyword evidence="5 8" id="KW-0371">Homeobox</keyword>
<accession>A0AAV8EDD7</accession>
<evidence type="ECO:0000259" key="10">
    <source>
        <dbReference type="PROSITE" id="PS50071"/>
    </source>
</evidence>
<evidence type="ECO:0000256" key="8">
    <source>
        <dbReference type="PROSITE-ProRule" id="PRU00108"/>
    </source>
</evidence>
<dbReference type="SUPFAM" id="SSF46689">
    <property type="entry name" value="Homeodomain-like"/>
    <property type="match status" value="1"/>
</dbReference>
<evidence type="ECO:0000256" key="4">
    <source>
        <dbReference type="ARBA" id="ARBA00023125"/>
    </source>
</evidence>
<protein>
    <recommendedName>
        <fullName evidence="10">Homeobox domain-containing protein</fullName>
    </recommendedName>
</protein>
<keyword evidence="12" id="KW-1185">Reference proteome</keyword>
<dbReference type="AlphaFoldDB" id="A0AAV8EDD7"/>
<reference evidence="11" key="1">
    <citation type="submission" date="2022-08" db="EMBL/GenBank/DDBJ databases">
        <authorList>
            <person name="Marques A."/>
        </authorList>
    </citation>
    <scope>NUCLEOTIDE SEQUENCE</scope>
    <source>
        <strain evidence="11">RhyPub2mFocal</strain>
        <tissue evidence="11">Leaves</tissue>
    </source>
</reference>
<comment type="similarity">
    <text evidence="2">Belongs to the TALE/BELL homeobox family.</text>
</comment>
<dbReference type="Gene3D" id="1.10.10.60">
    <property type="entry name" value="Homeodomain-like"/>
    <property type="match status" value="1"/>
</dbReference>
<dbReference type="InterPro" id="IPR008422">
    <property type="entry name" value="KN_HD"/>
</dbReference>
<dbReference type="SMART" id="SM00389">
    <property type="entry name" value="HOX"/>
    <property type="match status" value="1"/>
</dbReference>
<comment type="caution">
    <text evidence="11">The sequence shown here is derived from an EMBL/GenBank/DDBJ whole genome shotgun (WGS) entry which is preliminary data.</text>
</comment>
<dbReference type="Pfam" id="PF07526">
    <property type="entry name" value="POX"/>
    <property type="match status" value="1"/>
</dbReference>
<feature type="region of interest" description="Disordered" evidence="9">
    <location>
        <begin position="371"/>
        <end position="391"/>
    </location>
</feature>
<evidence type="ECO:0000256" key="3">
    <source>
        <dbReference type="ARBA" id="ARBA00023015"/>
    </source>
</evidence>
<dbReference type="InterPro" id="IPR006563">
    <property type="entry name" value="POX_dom"/>
</dbReference>
<name>A0AAV8EDD7_9POAL</name>
<dbReference type="InterPro" id="IPR001356">
    <property type="entry name" value="HD"/>
</dbReference>
<comment type="subcellular location">
    <subcellularLocation>
        <location evidence="1 8">Nucleus</location>
    </subcellularLocation>
</comment>
<evidence type="ECO:0000256" key="9">
    <source>
        <dbReference type="SAM" id="MobiDB-lite"/>
    </source>
</evidence>